<accession>A0A0E9SAB9</accession>
<name>A0A0E9SAB9_ANGAN</name>
<protein>
    <submittedName>
        <fullName evidence="1">Uncharacterized protein</fullName>
    </submittedName>
</protein>
<sequence>MERFRTELCFGRHPLENGFEGANERPLAG</sequence>
<dbReference type="AlphaFoldDB" id="A0A0E9SAB9"/>
<organism evidence="1">
    <name type="scientific">Anguilla anguilla</name>
    <name type="common">European freshwater eel</name>
    <name type="synonym">Muraena anguilla</name>
    <dbReference type="NCBI Taxonomy" id="7936"/>
    <lineage>
        <taxon>Eukaryota</taxon>
        <taxon>Metazoa</taxon>
        <taxon>Chordata</taxon>
        <taxon>Craniata</taxon>
        <taxon>Vertebrata</taxon>
        <taxon>Euteleostomi</taxon>
        <taxon>Actinopterygii</taxon>
        <taxon>Neopterygii</taxon>
        <taxon>Teleostei</taxon>
        <taxon>Anguilliformes</taxon>
        <taxon>Anguillidae</taxon>
        <taxon>Anguilla</taxon>
    </lineage>
</organism>
<reference evidence="1" key="1">
    <citation type="submission" date="2014-11" db="EMBL/GenBank/DDBJ databases">
        <authorList>
            <person name="Amaro Gonzalez C."/>
        </authorList>
    </citation>
    <scope>NUCLEOTIDE SEQUENCE</scope>
</reference>
<reference evidence="1" key="2">
    <citation type="journal article" date="2015" name="Fish Shellfish Immunol.">
        <title>Early steps in the European eel (Anguilla anguilla)-Vibrio vulnificus interaction in the gills: Role of the RtxA13 toxin.</title>
        <authorList>
            <person name="Callol A."/>
            <person name="Pajuelo D."/>
            <person name="Ebbesson L."/>
            <person name="Teles M."/>
            <person name="MacKenzie S."/>
            <person name="Amaro C."/>
        </authorList>
    </citation>
    <scope>NUCLEOTIDE SEQUENCE</scope>
</reference>
<proteinExistence type="predicted"/>
<dbReference type="EMBL" id="GBXM01070942">
    <property type="protein sequence ID" value="JAH37635.1"/>
    <property type="molecule type" value="Transcribed_RNA"/>
</dbReference>
<evidence type="ECO:0000313" key="1">
    <source>
        <dbReference type="EMBL" id="JAH37635.1"/>
    </source>
</evidence>